<gene>
    <name evidence="3" type="ORF">F2P81_025820</name>
</gene>
<sequence>MTPVGGIVVTVALFAVAVTAVFGADDVCFLECRTGRRDGQYSVREGGEIERERERERSTNNIGKEKMKGKEEMDLMRGRENGRIRNQHHINTVTVAVRSLNWMLHMACNEIQHKGFNRRCSVSYGTDAKLKMNVMDTLGAM</sequence>
<dbReference type="Proteomes" id="UP000438429">
    <property type="component" value="Unassembled WGS sequence"/>
</dbReference>
<name>A0A6A4RP59_SCOMX</name>
<feature type="chain" id="PRO_5025678984" description="Secreted protein" evidence="2">
    <location>
        <begin position="24"/>
        <end position="141"/>
    </location>
</feature>
<comment type="caution">
    <text evidence="3">The sequence shown here is derived from an EMBL/GenBank/DDBJ whole genome shotgun (WGS) entry which is preliminary data.</text>
</comment>
<evidence type="ECO:0000313" key="3">
    <source>
        <dbReference type="EMBL" id="KAF0021927.1"/>
    </source>
</evidence>
<evidence type="ECO:0000256" key="2">
    <source>
        <dbReference type="SAM" id="SignalP"/>
    </source>
</evidence>
<dbReference type="EMBL" id="VEVO01000963">
    <property type="protein sequence ID" value="KAF0021927.1"/>
    <property type="molecule type" value="Genomic_DNA"/>
</dbReference>
<evidence type="ECO:0008006" key="5">
    <source>
        <dbReference type="Google" id="ProtNLM"/>
    </source>
</evidence>
<feature type="region of interest" description="Disordered" evidence="1">
    <location>
        <begin position="44"/>
        <end position="73"/>
    </location>
</feature>
<organism evidence="3 4">
    <name type="scientific">Scophthalmus maximus</name>
    <name type="common">Turbot</name>
    <name type="synonym">Psetta maxima</name>
    <dbReference type="NCBI Taxonomy" id="52904"/>
    <lineage>
        <taxon>Eukaryota</taxon>
        <taxon>Metazoa</taxon>
        <taxon>Chordata</taxon>
        <taxon>Craniata</taxon>
        <taxon>Vertebrata</taxon>
        <taxon>Euteleostomi</taxon>
        <taxon>Actinopterygii</taxon>
        <taxon>Neopterygii</taxon>
        <taxon>Teleostei</taxon>
        <taxon>Neoteleostei</taxon>
        <taxon>Acanthomorphata</taxon>
        <taxon>Carangaria</taxon>
        <taxon>Pleuronectiformes</taxon>
        <taxon>Pleuronectoidei</taxon>
        <taxon>Scophthalmidae</taxon>
        <taxon>Scophthalmus</taxon>
    </lineage>
</organism>
<feature type="signal peptide" evidence="2">
    <location>
        <begin position="1"/>
        <end position="23"/>
    </location>
</feature>
<keyword evidence="2" id="KW-0732">Signal</keyword>
<proteinExistence type="predicted"/>
<dbReference type="AlphaFoldDB" id="A0A6A4RP59"/>
<protein>
    <recommendedName>
        <fullName evidence="5">Secreted protein</fullName>
    </recommendedName>
</protein>
<evidence type="ECO:0000256" key="1">
    <source>
        <dbReference type="SAM" id="MobiDB-lite"/>
    </source>
</evidence>
<reference evidence="3 4" key="1">
    <citation type="submission" date="2019-06" db="EMBL/GenBank/DDBJ databases">
        <title>Draft genomes of female and male turbot (Scophthalmus maximus).</title>
        <authorList>
            <person name="Xu H."/>
            <person name="Xu X.-W."/>
            <person name="Shao C."/>
            <person name="Chen S."/>
        </authorList>
    </citation>
    <scope>NUCLEOTIDE SEQUENCE [LARGE SCALE GENOMIC DNA]</scope>
    <source>
        <strain evidence="3">Ysfricsl-2016a</strain>
        <tissue evidence="3">Blood</tissue>
    </source>
</reference>
<accession>A0A6A4RP59</accession>
<evidence type="ECO:0000313" key="4">
    <source>
        <dbReference type="Proteomes" id="UP000438429"/>
    </source>
</evidence>